<dbReference type="SUPFAM" id="SSF46785">
    <property type="entry name" value="Winged helix' DNA-binding domain"/>
    <property type="match status" value="1"/>
</dbReference>
<evidence type="ECO:0000313" key="3">
    <source>
        <dbReference type="Proteomes" id="UP000578686"/>
    </source>
</evidence>
<dbReference type="InterPro" id="IPR039422">
    <property type="entry name" value="MarR/SlyA-like"/>
</dbReference>
<comment type="caution">
    <text evidence="2">The sequence shown here is derived from an EMBL/GenBank/DDBJ whole genome shotgun (WGS) entry which is preliminary data.</text>
</comment>
<organism evidence="2 3">
    <name type="scientific">Streptomyces lonarensis</name>
    <dbReference type="NCBI Taxonomy" id="700599"/>
    <lineage>
        <taxon>Bacteria</taxon>
        <taxon>Bacillati</taxon>
        <taxon>Actinomycetota</taxon>
        <taxon>Actinomycetes</taxon>
        <taxon>Kitasatosporales</taxon>
        <taxon>Streptomycetaceae</taxon>
        <taxon>Streptomyces</taxon>
    </lineage>
</organism>
<sequence>MEAVDVTRLNSALNTLSKLYRAAKAERLAELGLHPGQDVLLWLLAEADPEGGMSISALAARLGIEPATATRSLARLERSGLFSREPVPGDRRQVRIRLTDRGRELVPVIERIWDDLAVVTTSSLAPGEGRALVGMLDRANDGLREVIGDRAARSVLVAD</sequence>
<dbReference type="InterPro" id="IPR036388">
    <property type="entry name" value="WH-like_DNA-bd_sf"/>
</dbReference>
<dbReference type="PRINTS" id="PR00598">
    <property type="entry name" value="HTHMARR"/>
</dbReference>
<dbReference type="RefSeq" id="WP_167969968.1">
    <property type="nucleotide sequence ID" value="NZ_BHZG01000794.1"/>
</dbReference>
<dbReference type="SMART" id="SM00347">
    <property type="entry name" value="HTH_MARR"/>
    <property type="match status" value="1"/>
</dbReference>
<dbReference type="EMBL" id="JAAVJD010000068">
    <property type="protein sequence ID" value="NJQ06164.1"/>
    <property type="molecule type" value="Genomic_DNA"/>
</dbReference>
<dbReference type="AlphaFoldDB" id="A0A7X6HZE9"/>
<dbReference type="GO" id="GO:0006950">
    <property type="term" value="P:response to stress"/>
    <property type="evidence" value="ECO:0007669"/>
    <property type="project" value="TreeGrafter"/>
</dbReference>
<dbReference type="InterPro" id="IPR000835">
    <property type="entry name" value="HTH_MarR-typ"/>
</dbReference>
<accession>A0A7X6HZE9</accession>
<feature type="domain" description="HTH marR-type" evidence="1">
    <location>
        <begin position="6"/>
        <end position="141"/>
    </location>
</feature>
<keyword evidence="3" id="KW-1185">Reference proteome</keyword>
<proteinExistence type="predicted"/>
<dbReference type="PANTHER" id="PTHR33164:SF43">
    <property type="entry name" value="HTH-TYPE TRANSCRIPTIONAL REPRESSOR YETL"/>
    <property type="match status" value="1"/>
</dbReference>
<dbReference type="CDD" id="cd00090">
    <property type="entry name" value="HTH_ARSR"/>
    <property type="match status" value="1"/>
</dbReference>
<dbReference type="Gene3D" id="1.10.10.10">
    <property type="entry name" value="Winged helix-like DNA-binding domain superfamily/Winged helix DNA-binding domain"/>
    <property type="match status" value="1"/>
</dbReference>
<dbReference type="Proteomes" id="UP000578686">
    <property type="component" value="Unassembled WGS sequence"/>
</dbReference>
<dbReference type="PROSITE" id="PS50995">
    <property type="entry name" value="HTH_MARR_2"/>
    <property type="match status" value="1"/>
</dbReference>
<dbReference type="Pfam" id="PF01047">
    <property type="entry name" value="MarR"/>
    <property type="match status" value="1"/>
</dbReference>
<protein>
    <submittedName>
        <fullName evidence="2">MarR family transcriptional regulator</fullName>
    </submittedName>
</protein>
<dbReference type="InterPro" id="IPR011991">
    <property type="entry name" value="ArsR-like_HTH"/>
</dbReference>
<dbReference type="PANTHER" id="PTHR33164">
    <property type="entry name" value="TRANSCRIPTIONAL REGULATOR, MARR FAMILY"/>
    <property type="match status" value="1"/>
</dbReference>
<evidence type="ECO:0000313" key="2">
    <source>
        <dbReference type="EMBL" id="NJQ06164.1"/>
    </source>
</evidence>
<dbReference type="GO" id="GO:0003700">
    <property type="term" value="F:DNA-binding transcription factor activity"/>
    <property type="evidence" value="ECO:0007669"/>
    <property type="project" value="InterPro"/>
</dbReference>
<reference evidence="2 3" key="1">
    <citation type="submission" date="2020-03" db="EMBL/GenBank/DDBJ databases">
        <title>Draft genome of Streptomyces sp. ventii, isolated from the Axial Seamount in the Pacific Ocean, and resequencing of the two type strains Streptomyces lonarensis strain NCL 716 and Streptomyces bohaiensis strain 11A07.</title>
        <authorList>
            <person name="Loughran R.M."/>
            <person name="Pfannmuller K.M."/>
            <person name="Wasson B.J."/>
            <person name="Deadmond M.C."/>
            <person name="Paddock B.E."/>
            <person name="Koyack M.J."/>
            <person name="Gallegos D.A."/>
            <person name="Mitchell E.A."/>
            <person name="Ushijima B."/>
            <person name="Saw J.H."/>
            <person name="Mcphail K.L."/>
            <person name="Videau P."/>
        </authorList>
    </citation>
    <scope>NUCLEOTIDE SEQUENCE [LARGE SCALE GENOMIC DNA]</scope>
    <source>
        <strain evidence="2 3">NCL716</strain>
    </source>
</reference>
<name>A0A7X6HZE9_9ACTN</name>
<evidence type="ECO:0000259" key="1">
    <source>
        <dbReference type="PROSITE" id="PS50995"/>
    </source>
</evidence>
<dbReference type="InterPro" id="IPR036390">
    <property type="entry name" value="WH_DNA-bd_sf"/>
</dbReference>
<gene>
    <name evidence="2" type="ORF">HCN56_11370</name>
</gene>